<evidence type="ECO:0000256" key="4">
    <source>
        <dbReference type="ARBA" id="ARBA00023002"/>
    </source>
</evidence>
<dbReference type="InterPro" id="IPR013785">
    <property type="entry name" value="Aldolase_TIM"/>
</dbReference>
<protein>
    <recommendedName>
        <fullName evidence="6">NADH:flavin oxidoreductase/NADH oxidase N-terminal domain-containing protein</fullName>
    </recommendedName>
</protein>
<feature type="region of interest" description="Disordered" evidence="5">
    <location>
        <begin position="108"/>
        <end position="136"/>
    </location>
</feature>
<accession>A0AAN6NRC3</accession>
<evidence type="ECO:0000259" key="6">
    <source>
        <dbReference type="Pfam" id="PF00724"/>
    </source>
</evidence>
<dbReference type="GO" id="GO:0010181">
    <property type="term" value="F:FMN binding"/>
    <property type="evidence" value="ECO:0007669"/>
    <property type="project" value="InterPro"/>
</dbReference>
<evidence type="ECO:0000256" key="2">
    <source>
        <dbReference type="ARBA" id="ARBA00022630"/>
    </source>
</evidence>
<dbReference type="InterPro" id="IPR001155">
    <property type="entry name" value="OxRdtase_FMN_N"/>
</dbReference>
<sequence>MASTKDLKLAQPLTLPNGLVLPNRLVKAAMAEQLGFGNHLPNPDLNAVYATWARGDWGMILTGNVQVDHAHKGDARDFSPGHPGTTPEQTRTAFTAWADAALLKNETTTTRKSNKTPTPVVVQISHPGRQSPMGAGTRGLWEKAVAPSPVPLVLGEGLVPRLVSQLLFGTPRELSKTEIRDVVQKFGATARLTAEAGFQGVQIHAAHGYLLAQFLSKKTNKRRDGYGGSAEGRARIVGDIIEECRRQVKEAVGEEEARRFVVGIKLNSADWQAGRGGNAEETDSTEEVLKQIELFEKWGVDFVEVSGGSYEDPQVSFLCFGLVLRDEKKGGGFLDNERFTNNTKPNQMVQMANGPQIKQKSERTKAREAFFLEFAKIIRTKFPQLPLMVTGGFRTRQGMEAALASDDCDMIGIGRPAILNPSLPANLILNPEVPDADARLFDKKVEPHWIFEKLGMKSIVGAGAEIVRHVVIPLHYIYR</sequence>
<evidence type="ECO:0000256" key="5">
    <source>
        <dbReference type="SAM" id="MobiDB-lite"/>
    </source>
</evidence>
<comment type="similarity">
    <text evidence="1">Belongs to the NADH:flavin oxidoreductase/NADH oxidase family.</text>
</comment>
<reference evidence="7" key="1">
    <citation type="journal article" date="2023" name="Mol. Phylogenet. Evol.">
        <title>Genome-scale phylogeny and comparative genomics of the fungal order Sordariales.</title>
        <authorList>
            <person name="Hensen N."/>
            <person name="Bonometti L."/>
            <person name="Westerberg I."/>
            <person name="Brannstrom I.O."/>
            <person name="Guillou S."/>
            <person name="Cros-Aarteil S."/>
            <person name="Calhoun S."/>
            <person name="Haridas S."/>
            <person name="Kuo A."/>
            <person name="Mondo S."/>
            <person name="Pangilinan J."/>
            <person name="Riley R."/>
            <person name="LaButti K."/>
            <person name="Andreopoulos B."/>
            <person name="Lipzen A."/>
            <person name="Chen C."/>
            <person name="Yan M."/>
            <person name="Daum C."/>
            <person name="Ng V."/>
            <person name="Clum A."/>
            <person name="Steindorff A."/>
            <person name="Ohm R.A."/>
            <person name="Martin F."/>
            <person name="Silar P."/>
            <person name="Natvig D.O."/>
            <person name="Lalanne C."/>
            <person name="Gautier V."/>
            <person name="Ament-Velasquez S.L."/>
            <person name="Kruys A."/>
            <person name="Hutchinson M.I."/>
            <person name="Powell A.J."/>
            <person name="Barry K."/>
            <person name="Miller A.N."/>
            <person name="Grigoriev I.V."/>
            <person name="Debuchy R."/>
            <person name="Gladieux P."/>
            <person name="Hiltunen Thoren M."/>
            <person name="Johannesson H."/>
        </authorList>
    </citation>
    <scope>NUCLEOTIDE SEQUENCE</scope>
    <source>
        <strain evidence="7">CBS 626.80</strain>
    </source>
</reference>
<keyword evidence="4" id="KW-0560">Oxidoreductase</keyword>
<dbReference type="Proteomes" id="UP001303222">
    <property type="component" value="Unassembled WGS sequence"/>
</dbReference>
<dbReference type="AlphaFoldDB" id="A0AAN6NRC3"/>
<gene>
    <name evidence="7" type="ORF">QBC32DRAFT_351595</name>
</gene>
<name>A0AAN6NRC3_9PEZI</name>
<feature type="compositionally biased region" description="Low complexity" evidence="5">
    <location>
        <begin position="108"/>
        <end position="119"/>
    </location>
</feature>
<evidence type="ECO:0000256" key="3">
    <source>
        <dbReference type="ARBA" id="ARBA00022643"/>
    </source>
</evidence>
<dbReference type="SUPFAM" id="SSF51395">
    <property type="entry name" value="FMN-linked oxidoreductases"/>
    <property type="match status" value="1"/>
</dbReference>
<dbReference type="CDD" id="cd04733">
    <property type="entry name" value="OYE_like_2_FMN"/>
    <property type="match status" value="1"/>
</dbReference>
<dbReference type="PANTHER" id="PTHR43656:SF2">
    <property type="entry name" value="BINDING OXIDOREDUCTASE, PUTATIVE (AFU_ORTHOLOGUE AFUA_2G08260)-RELATED"/>
    <property type="match status" value="1"/>
</dbReference>
<dbReference type="EMBL" id="MU859264">
    <property type="protein sequence ID" value="KAK3948417.1"/>
    <property type="molecule type" value="Genomic_DNA"/>
</dbReference>
<dbReference type="GO" id="GO:0016491">
    <property type="term" value="F:oxidoreductase activity"/>
    <property type="evidence" value="ECO:0007669"/>
    <property type="project" value="UniProtKB-KW"/>
</dbReference>
<evidence type="ECO:0000313" key="8">
    <source>
        <dbReference type="Proteomes" id="UP001303222"/>
    </source>
</evidence>
<dbReference type="Gene3D" id="3.20.20.70">
    <property type="entry name" value="Aldolase class I"/>
    <property type="match status" value="1"/>
</dbReference>
<evidence type="ECO:0000256" key="1">
    <source>
        <dbReference type="ARBA" id="ARBA00005979"/>
    </source>
</evidence>
<reference evidence="7" key="2">
    <citation type="submission" date="2023-06" db="EMBL/GenBank/DDBJ databases">
        <authorList>
            <consortium name="Lawrence Berkeley National Laboratory"/>
            <person name="Mondo S.J."/>
            <person name="Hensen N."/>
            <person name="Bonometti L."/>
            <person name="Westerberg I."/>
            <person name="Brannstrom I.O."/>
            <person name="Guillou S."/>
            <person name="Cros-Aarteil S."/>
            <person name="Calhoun S."/>
            <person name="Haridas S."/>
            <person name="Kuo A."/>
            <person name="Pangilinan J."/>
            <person name="Riley R."/>
            <person name="Labutti K."/>
            <person name="Andreopoulos B."/>
            <person name="Lipzen A."/>
            <person name="Chen C."/>
            <person name="Yanf M."/>
            <person name="Daum C."/>
            <person name="Ng V."/>
            <person name="Clum A."/>
            <person name="Steindorff A."/>
            <person name="Ohm R."/>
            <person name="Martin F."/>
            <person name="Silar P."/>
            <person name="Natvig D."/>
            <person name="Lalanne C."/>
            <person name="Gautier V."/>
            <person name="Ament-Velasquez S.L."/>
            <person name="Kruys A."/>
            <person name="Hutchinson M.I."/>
            <person name="Powell A.J."/>
            <person name="Barry K."/>
            <person name="Miller A.N."/>
            <person name="Grigoriev I.V."/>
            <person name="Debuchy R."/>
            <person name="Gladieux P."/>
            <person name="Thoren M.H."/>
            <person name="Johannesson H."/>
        </authorList>
    </citation>
    <scope>NUCLEOTIDE SEQUENCE</scope>
    <source>
        <strain evidence="7">CBS 626.80</strain>
    </source>
</reference>
<dbReference type="Pfam" id="PF00724">
    <property type="entry name" value="Oxidored_FMN"/>
    <property type="match status" value="1"/>
</dbReference>
<organism evidence="7 8">
    <name type="scientific">Pseudoneurospora amorphoporcata</name>
    <dbReference type="NCBI Taxonomy" id="241081"/>
    <lineage>
        <taxon>Eukaryota</taxon>
        <taxon>Fungi</taxon>
        <taxon>Dikarya</taxon>
        <taxon>Ascomycota</taxon>
        <taxon>Pezizomycotina</taxon>
        <taxon>Sordariomycetes</taxon>
        <taxon>Sordariomycetidae</taxon>
        <taxon>Sordariales</taxon>
        <taxon>Sordariaceae</taxon>
        <taxon>Pseudoneurospora</taxon>
    </lineage>
</organism>
<dbReference type="PANTHER" id="PTHR43656">
    <property type="entry name" value="BINDING OXIDOREDUCTASE, PUTATIVE (AFU_ORTHOLOGUE AFUA_2G08260)-RELATED"/>
    <property type="match status" value="1"/>
</dbReference>
<keyword evidence="8" id="KW-1185">Reference proteome</keyword>
<keyword evidence="3" id="KW-0288">FMN</keyword>
<feature type="domain" description="NADH:flavin oxidoreductase/NADH oxidase N-terminal" evidence="6">
    <location>
        <begin position="9"/>
        <end position="302"/>
    </location>
</feature>
<dbReference type="InterPro" id="IPR051799">
    <property type="entry name" value="NADH_flavin_oxidoreductase"/>
</dbReference>
<proteinExistence type="inferred from homology"/>
<comment type="caution">
    <text evidence="7">The sequence shown here is derived from an EMBL/GenBank/DDBJ whole genome shotgun (WGS) entry which is preliminary data.</text>
</comment>
<evidence type="ECO:0000313" key="7">
    <source>
        <dbReference type="EMBL" id="KAK3948417.1"/>
    </source>
</evidence>
<keyword evidence="2" id="KW-0285">Flavoprotein</keyword>